<sequence length="101" mass="11057">MQTSPCGHRVVCRRCFVKTIQVKCGGSATIAASLCCLSSTHQSIDFWFWVMETSRISFELFNGQQQKLGGYSYSMTTNRVAQSASLYSMSSTGSSCLSGML</sequence>
<organism evidence="1 2">
    <name type="scientific">Phlebotomus papatasi</name>
    <name type="common">Sandfly</name>
    <dbReference type="NCBI Taxonomy" id="29031"/>
    <lineage>
        <taxon>Eukaryota</taxon>
        <taxon>Metazoa</taxon>
        <taxon>Ecdysozoa</taxon>
        <taxon>Arthropoda</taxon>
        <taxon>Hexapoda</taxon>
        <taxon>Insecta</taxon>
        <taxon>Pterygota</taxon>
        <taxon>Neoptera</taxon>
        <taxon>Endopterygota</taxon>
        <taxon>Diptera</taxon>
        <taxon>Nematocera</taxon>
        <taxon>Psychodoidea</taxon>
        <taxon>Psychodidae</taxon>
        <taxon>Phlebotomus</taxon>
        <taxon>Phlebotomus</taxon>
    </lineage>
</organism>
<dbReference type="VEuPathDB" id="VectorBase:PPAI012812"/>
<name>A0A1B0DRI3_PHLPP</name>
<keyword evidence="2" id="KW-1185">Reference proteome</keyword>
<dbReference type="AlphaFoldDB" id="A0A1B0DRI3"/>
<dbReference type="Proteomes" id="UP000092462">
    <property type="component" value="Unassembled WGS sequence"/>
</dbReference>
<reference evidence="1" key="1">
    <citation type="submission" date="2022-08" db="UniProtKB">
        <authorList>
            <consortium name="EnsemblMetazoa"/>
        </authorList>
    </citation>
    <scope>IDENTIFICATION</scope>
    <source>
        <strain evidence="1">Israel</strain>
    </source>
</reference>
<dbReference type="EMBL" id="AJVK01007790">
    <property type="status" value="NOT_ANNOTATED_CDS"/>
    <property type="molecule type" value="Genomic_DNA"/>
</dbReference>
<protein>
    <submittedName>
        <fullName evidence="1">Uncharacterized protein</fullName>
    </submittedName>
</protein>
<proteinExistence type="predicted"/>
<evidence type="ECO:0000313" key="2">
    <source>
        <dbReference type="Proteomes" id="UP000092462"/>
    </source>
</evidence>
<accession>A0A1B0DRI3</accession>
<dbReference type="EnsemblMetazoa" id="PPAI012812-RA">
    <property type="protein sequence ID" value="PPAI012812-PA"/>
    <property type="gene ID" value="PPAI012812"/>
</dbReference>
<evidence type="ECO:0000313" key="1">
    <source>
        <dbReference type="EnsemblMetazoa" id="PPAI012812-PA"/>
    </source>
</evidence>